<reference evidence="1 2" key="1">
    <citation type="journal article" date="2022" name="Nat. Ecol. Evol.">
        <title>A masculinizing supergene underlies an exaggerated male reproductive morph in a spider.</title>
        <authorList>
            <person name="Hendrickx F."/>
            <person name="De Corte Z."/>
            <person name="Sonet G."/>
            <person name="Van Belleghem S.M."/>
            <person name="Kostlbacher S."/>
            <person name="Vangestel C."/>
        </authorList>
    </citation>
    <scope>NUCLEOTIDE SEQUENCE [LARGE SCALE GENOMIC DNA]</scope>
    <source>
        <strain evidence="1">W744_W776</strain>
    </source>
</reference>
<evidence type="ECO:0000313" key="2">
    <source>
        <dbReference type="Proteomes" id="UP000827092"/>
    </source>
</evidence>
<evidence type="ECO:0008006" key="3">
    <source>
        <dbReference type="Google" id="ProtNLM"/>
    </source>
</evidence>
<dbReference type="EMBL" id="JAFNEN010000065">
    <property type="protein sequence ID" value="KAG8196699.1"/>
    <property type="molecule type" value="Genomic_DNA"/>
</dbReference>
<name>A0AAV6VJB8_9ARAC</name>
<dbReference type="PANTHER" id="PTHR21192">
    <property type="entry name" value="NUCLEAR PROTEIN E3-3"/>
    <property type="match status" value="1"/>
</dbReference>
<dbReference type="Pfam" id="PF04430">
    <property type="entry name" value="DUF498"/>
    <property type="match status" value="1"/>
</dbReference>
<organism evidence="1 2">
    <name type="scientific">Oedothorax gibbosus</name>
    <dbReference type="NCBI Taxonomy" id="931172"/>
    <lineage>
        <taxon>Eukaryota</taxon>
        <taxon>Metazoa</taxon>
        <taxon>Ecdysozoa</taxon>
        <taxon>Arthropoda</taxon>
        <taxon>Chelicerata</taxon>
        <taxon>Arachnida</taxon>
        <taxon>Araneae</taxon>
        <taxon>Araneomorphae</taxon>
        <taxon>Entelegynae</taxon>
        <taxon>Araneoidea</taxon>
        <taxon>Linyphiidae</taxon>
        <taxon>Erigoninae</taxon>
        <taxon>Oedothorax</taxon>
    </lineage>
</organism>
<dbReference type="SUPFAM" id="SSF64076">
    <property type="entry name" value="MTH938-like"/>
    <property type="match status" value="1"/>
</dbReference>
<evidence type="ECO:0000313" key="1">
    <source>
        <dbReference type="EMBL" id="KAG8196699.1"/>
    </source>
</evidence>
<dbReference type="Gene3D" id="3.40.1230.10">
    <property type="entry name" value="MTH938-like"/>
    <property type="match status" value="1"/>
</dbReference>
<dbReference type="Proteomes" id="UP000827092">
    <property type="component" value="Unassembled WGS sequence"/>
</dbReference>
<dbReference type="InterPro" id="IPR007523">
    <property type="entry name" value="NDUFAF3/AAMDC"/>
</dbReference>
<keyword evidence="2" id="KW-1185">Reference proteome</keyword>
<dbReference type="PANTHER" id="PTHR21192:SF2">
    <property type="entry name" value="NADH DEHYDROGENASE [UBIQUINONE] 1 ALPHA SUBCOMPLEX ASSEMBLY FACTOR 3"/>
    <property type="match status" value="1"/>
</dbReference>
<protein>
    <recommendedName>
        <fullName evidence="3">NADH dehydrogenase [ubiquinone] 1 alpha subcomplex assembly factor 3</fullName>
    </recommendedName>
</protein>
<dbReference type="GO" id="GO:0005743">
    <property type="term" value="C:mitochondrial inner membrane"/>
    <property type="evidence" value="ECO:0007669"/>
    <property type="project" value="TreeGrafter"/>
</dbReference>
<comment type="caution">
    <text evidence="1">The sequence shown here is derived from an EMBL/GenBank/DDBJ whole genome shotgun (WGS) entry which is preliminary data.</text>
</comment>
<proteinExistence type="predicted"/>
<dbReference type="AlphaFoldDB" id="A0AAV6VJB8"/>
<gene>
    <name evidence="1" type="ORF">JTE90_023208</name>
</gene>
<accession>A0AAV6VJB8</accession>
<dbReference type="InterPro" id="IPR036748">
    <property type="entry name" value="MTH938-like_sf"/>
</dbReference>
<dbReference type="GO" id="GO:0032981">
    <property type="term" value="P:mitochondrial respiratory chain complex I assembly"/>
    <property type="evidence" value="ECO:0007669"/>
    <property type="project" value="TreeGrafter"/>
</dbReference>
<sequence>MLRQLLRIPHTVISQASSIRKISATKLLQHNYEGDGKTTVTLLNRDHKHLIMVNSLSPHGFRLNNGIFAVGPMAVFPRTILQWNIKSVEDITPESLSLFLLLEPKIDILVIGTGNKGETVNPDVLKMLKARKVSTEVLGTEQACSIFNFLNVEGRCVAGAFIPPLDVTLYEEEDFHLIDFKKEDQGPYLM</sequence>